<comment type="function">
    <text evidence="1 11">Part of the binding-protein-dependent transport system for molybdenum; probably responsible for the translocation of the substrate across the membrane.</text>
</comment>
<dbReference type="Proteomes" id="UP000235731">
    <property type="component" value="Unassembled WGS sequence"/>
</dbReference>
<evidence type="ECO:0000256" key="2">
    <source>
        <dbReference type="ARBA" id="ARBA00004651"/>
    </source>
</evidence>
<gene>
    <name evidence="13" type="primary">modB</name>
    <name evidence="13" type="ORF">C0197_01670</name>
</gene>
<dbReference type="InterPro" id="IPR011867">
    <property type="entry name" value="ModB_ABC"/>
</dbReference>
<comment type="caution">
    <text evidence="13">The sequence shown here is derived from an EMBL/GenBank/DDBJ whole genome shotgun (WGS) entry which is preliminary data.</text>
</comment>
<dbReference type="EMBL" id="PNIE01000025">
    <property type="protein sequence ID" value="PMP63900.1"/>
    <property type="molecule type" value="Genomic_DNA"/>
</dbReference>
<evidence type="ECO:0000256" key="8">
    <source>
        <dbReference type="ARBA" id="ARBA00022989"/>
    </source>
</evidence>
<dbReference type="PROSITE" id="PS50928">
    <property type="entry name" value="ABC_TM1"/>
    <property type="match status" value="1"/>
</dbReference>
<dbReference type="Pfam" id="PF00528">
    <property type="entry name" value="BPD_transp_1"/>
    <property type="match status" value="1"/>
</dbReference>
<evidence type="ECO:0000256" key="11">
    <source>
        <dbReference type="RuleBase" id="RU365097"/>
    </source>
</evidence>
<dbReference type="CDD" id="cd06261">
    <property type="entry name" value="TM_PBP2"/>
    <property type="match status" value="1"/>
</dbReference>
<keyword evidence="9 10" id="KW-0472">Membrane</keyword>
<dbReference type="SUPFAM" id="SSF161098">
    <property type="entry name" value="MetI-like"/>
    <property type="match status" value="1"/>
</dbReference>
<organism evidence="13 14">
    <name type="scientific">Caldimicrobium thiodismutans</name>
    <dbReference type="NCBI Taxonomy" id="1653476"/>
    <lineage>
        <taxon>Bacteria</taxon>
        <taxon>Pseudomonadati</taxon>
        <taxon>Thermodesulfobacteriota</taxon>
        <taxon>Thermodesulfobacteria</taxon>
        <taxon>Thermodesulfobacteriales</taxon>
        <taxon>Thermodesulfobacteriaceae</taxon>
        <taxon>Caldimicrobium</taxon>
    </lineage>
</organism>
<evidence type="ECO:0000256" key="1">
    <source>
        <dbReference type="ARBA" id="ARBA00002949"/>
    </source>
</evidence>
<feature type="domain" description="ABC transmembrane type-1" evidence="12">
    <location>
        <begin position="9"/>
        <end position="216"/>
    </location>
</feature>
<protein>
    <recommendedName>
        <fullName evidence="11">Molybdenum transport system permease</fullName>
    </recommendedName>
</protein>
<evidence type="ECO:0000256" key="10">
    <source>
        <dbReference type="RuleBase" id="RU363032"/>
    </source>
</evidence>
<keyword evidence="6 11" id="KW-0500">Molybdenum</keyword>
<dbReference type="PANTHER" id="PTHR30183">
    <property type="entry name" value="MOLYBDENUM TRANSPORT SYSTEM PERMEASE PROTEIN MODB"/>
    <property type="match status" value="1"/>
</dbReference>
<feature type="transmembrane region" description="Helical" evidence="10">
    <location>
        <begin position="145"/>
        <end position="168"/>
    </location>
</feature>
<dbReference type="InterPro" id="IPR035906">
    <property type="entry name" value="MetI-like_sf"/>
</dbReference>
<dbReference type="AlphaFoldDB" id="A0A2N7PKL7"/>
<dbReference type="NCBIfam" id="TIGR02141">
    <property type="entry name" value="modB_ABC"/>
    <property type="match status" value="1"/>
</dbReference>
<comment type="subcellular location">
    <subcellularLocation>
        <location evidence="2 10">Cell membrane</location>
        <topology evidence="2 10">Multi-pass membrane protein</topology>
    </subcellularLocation>
</comment>
<name>A0A2N7PKL7_9BACT</name>
<comment type="similarity">
    <text evidence="3 11">Belongs to the binding-protein-dependent transport system permease family. CysTW subfamily.</text>
</comment>
<dbReference type="PANTHER" id="PTHR30183:SF8">
    <property type="entry name" value="MOLYBDENUM TRANSPORT SYSTEM PERMEASE"/>
    <property type="match status" value="1"/>
</dbReference>
<keyword evidence="5 11" id="KW-1003">Cell membrane</keyword>
<evidence type="ECO:0000256" key="7">
    <source>
        <dbReference type="ARBA" id="ARBA00022692"/>
    </source>
</evidence>
<reference evidence="13 14" key="1">
    <citation type="submission" date="2018-01" db="EMBL/GenBank/DDBJ databases">
        <title>Metagenomic assembled genomes from two thermal pools in the Uzon Caldera, Kamchatka, Russia.</title>
        <authorList>
            <person name="Wilkins L."/>
            <person name="Ettinger C."/>
        </authorList>
    </citation>
    <scope>NUCLEOTIDE SEQUENCE [LARGE SCALE GENOMIC DNA]</scope>
    <source>
        <strain evidence="13">ZAV-15</strain>
    </source>
</reference>
<evidence type="ECO:0000256" key="5">
    <source>
        <dbReference type="ARBA" id="ARBA00022475"/>
    </source>
</evidence>
<proteinExistence type="inferred from homology"/>
<evidence type="ECO:0000256" key="3">
    <source>
        <dbReference type="ARBA" id="ARBA00007069"/>
    </source>
</evidence>
<dbReference type="Gene3D" id="1.10.3720.10">
    <property type="entry name" value="MetI-like"/>
    <property type="match status" value="1"/>
</dbReference>
<keyword evidence="7 10" id="KW-0812">Transmembrane</keyword>
<feature type="transmembrane region" description="Helical" evidence="10">
    <location>
        <begin position="47"/>
        <end position="68"/>
    </location>
</feature>
<evidence type="ECO:0000259" key="12">
    <source>
        <dbReference type="PROSITE" id="PS50928"/>
    </source>
</evidence>
<feature type="transmembrane region" description="Helical" evidence="10">
    <location>
        <begin position="15"/>
        <end position="35"/>
    </location>
</feature>
<keyword evidence="4 10" id="KW-0813">Transport</keyword>
<dbReference type="InterPro" id="IPR000515">
    <property type="entry name" value="MetI-like"/>
</dbReference>
<keyword evidence="8 10" id="KW-1133">Transmembrane helix</keyword>
<feature type="transmembrane region" description="Helical" evidence="10">
    <location>
        <begin position="197"/>
        <end position="216"/>
    </location>
</feature>
<evidence type="ECO:0000256" key="4">
    <source>
        <dbReference type="ARBA" id="ARBA00022448"/>
    </source>
</evidence>
<dbReference type="GO" id="GO:0015098">
    <property type="term" value="F:molybdate ion transmembrane transporter activity"/>
    <property type="evidence" value="ECO:0007669"/>
    <property type="project" value="UniProtKB-UniRule"/>
</dbReference>
<accession>A0A2N7PKL7</accession>
<evidence type="ECO:0000313" key="13">
    <source>
        <dbReference type="EMBL" id="PMP63900.1"/>
    </source>
</evidence>
<feature type="transmembrane region" description="Helical" evidence="10">
    <location>
        <begin position="88"/>
        <end position="110"/>
    </location>
</feature>
<evidence type="ECO:0000256" key="9">
    <source>
        <dbReference type="ARBA" id="ARBA00023136"/>
    </source>
</evidence>
<sequence length="225" mass="25103">MKGMDFLPFWLTLKLAFWTTLILLIIGIPIGYYLAYTKYKINLLFEAIINLPLVIPPTVLGFYLLLILNPKGIIGSFWHKLFGKSLVFHFEGIVVASVIYCFPVMINPLVSGFRSVPKNLIEVSLTLGKSKLETLIRVILPNMKFSVLTGIVLTFAHTLGEFGIVLMIGGSIEGETKVVSIAIYDAVEKLDYSTAHIYSAILLIFSLLTILSVYILNRRLSSDQA</sequence>
<evidence type="ECO:0000256" key="6">
    <source>
        <dbReference type="ARBA" id="ARBA00022505"/>
    </source>
</evidence>
<dbReference type="GO" id="GO:0005886">
    <property type="term" value="C:plasma membrane"/>
    <property type="evidence" value="ECO:0007669"/>
    <property type="project" value="UniProtKB-SubCell"/>
</dbReference>
<evidence type="ECO:0000313" key="14">
    <source>
        <dbReference type="Proteomes" id="UP000235731"/>
    </source>
</evidence>